<evidence type="ECO:0000313" key="2">
    <source>
        <dbReference type="Proteomes" id="UP000447434"/>
    </source>
</evidence>
<accession>A0A6A4QA37</accession>
<name>A0A6A4QA37_LUPAL</name>
<sequence length="200" mass="21002">MSSRAANIGPPFVQSRAFAFFVAPSTTASEITAVSVISHFSISPTSSLLTKSLDCLASNCRRSLEANDASLGFSIDEATELPSVSIAFIDPPISSNLSKLLTSSLTGETSVFSSAFVSILSKFTGSFMLLLVLLTTCISGERMLPSSENWLGLETNFFASLTSVCSSACASLGIGSKLASSFMLLVLLTTCTSGERMTLF</sequence>
<gene>
    <name evidence="1" type="ORF">Lalb_Chr07g0186971</name>
</gene>
<dbReference type="AlphaFoldDB" id="A0A6A4QA37"/>
<proteinExistence type="predicted"/>
<protein>
    <submittedName>
        <fullName evidence="1">Uncharacterized protein</fullName>
    </submittedName>
</protein>
<keyword evidence="2" id="KW-1185">Reference proteome</keyword>
<comment type="caution">
    <text evidence="1">The sequence shown here is derived from an EMBL/GenBank/DDBJ whole genome shotgun (WGS) entry which is preliminary data.</text>
</comment>
<evidence type="ECO:0000313" key="1">
    <source>
        <dbReference type="EMBL" id="KAE9610473.1"/>
    </source>
</evidence>
<reference evidence="2" key="1">
    <citation type="journal article" date="2020" name="Nat. Commun.">
        <title>Genome sequence of the cluster root forming white lupin.</title>
        <authorList>
            <person name="Hufnagel B."/>
            <person name="Marques A."/>
            <person name="Soriano A."/>
            <person name="Marques L."/>
            <person name="Divol F."/>
            <person name="Doumas P."/>
            <person name="Sallet E."/>
            <person name="Mancinotti D."/>
            <person name="Carrere S."/>
            <person name="Marande W."/>
            <person name="Arribat S."/>
            <person name="Keller J."/>
            <person name="Huneau C."/>
            <person name="Blein T."/>
            <person name="Aime D."/>
            <person name="Laguerre M."/>
            <person name="Taylor J."/>
            <person name="Schubert V."/>
            <person name="Nelson M."/>
            <person name="Geu-Flores F."/>
            <person name="Crespi M."/>
            <person name="Gallardo-Guerrero K."/>
            <person name="Delaux P.-M."/>
            <person name="Salse J."/>
            <person name="Berges H."/>
            <person name="Guyot R."/>
            <person name="Gouzy J."/>
            <person name="Peret B."/>
        </authorList>
    </citation>
    <scope>NUCLEOTIDE SEQUENCE [LARGE SCALE GENOMIC DNA]</scope>
    <source>
        <strain evidence="2">cv. Amiga</strain>
    </source>
</reference>
<dbReference type="Proteomes" id="UP000447434">
    <property type="component" value="Chromosome 7"/>
</dbReference>
<dbReference type="EMBL" id="WOCE01000007">
    <property type="protein sequence ID" value="KAE9610473.1"/>
    <property type="molecule type" value="Genomic_DNA"/>
</dbReference>
<organism evidence="1 2">
    <name type="scientific">Lupinus albus</name>
    <name type="common">White lupine</name>
    <name type="synonym">Lupinus termis</name>
    <dbReference type="NCBI Taxonomy" id="3870"/>
    <lineage>
        <taxon>Eukaryota</taxon>
        <taxon>Viridiplantae</taxon>
        <taxon>Streptophyta</taxon>
        <taxon>Embryophyta</taxon>
        <taxon>Tracheophyta</taxon>
        <taxon>Spermatophyta</taxon>
        <taxon>Magnoliopsida</taxon>
        <taxon>eudicotyledons</taxon>
        <taxon>Gunneridae</taxon>
        <taxon>Pentapetalae</taxon>
        <taxon>rosids</taxon>
        <taxon>fabids</taxon>
        <taxon>Fabales</taxon>
        <taxon>Fabaceae</taxon>
        <taxon>Papilionoideae</taxon>
        <taxon>50 kb inversion clade</taxon>
        <taxon>genistoids sensu lato</taxon>
        <taxon>core genistoids</taxon>
        <taxon>Genisteae</taxon>
        <taxon>Lupinus</taxon>
    </lineage>
</organism>